<gene>
    <name evidence="1" type="ORF">PoB_004774800</name>
</gene>
<name>A0AAV4BQ51_9GAST</name>
<reference evidence="1 2" key="1">
    <citation type="journal article" date="2021" name="Elife">
        <title>Chloroplast acquisition without the gene transfer in kleptoplastic sea slugs, Plakobranchus ocellatus.</title>
        <authorList>
            <person name="Maeda T."/>
            <person name="Takahashi S."/>
            <person name="Yoshida T."/>
            <person name="Shimamura S."/>
            <person name="Takaki Y."/>
            <person name="Nagai Y."/>
            <person name="Toyoda A."/>
            <person name="Suzuki Y."/>
            <person name="Arimoto A."/>
            <person name="Ishii H."/>
            <person name="Satoh N."/>
            <person name="Nishiyama T."/>
            <person name="Hasebe M."/>
            <person name="Maruyama T."/>
            <person name="Minagawa J."/>
            <person name="Obokata J."/>
            <person name="Shigenobu S."/>
        </authorList>
    </citation>
    <scope>NUCLEOTIDE SEQUENCE [LARGE SCALE GENOMIC DNA]</scope>
</reference>
<accession>A0AAV4BQ51</accession>
<evidence type="ECO:0000313" key="2">
    <source>
        <dbReference type="Proteomes" id="UP000735302"/>
    </source>
</evidence>
<dbReference type="EMBL" id="BLXT01005251">
    <property type="protein sequence ID" value="GFO21243.1"/>
    <property type="molecule type" value="Genomic_DNA"/>
</dbReference>
<proteinExistence type="predicted"/>
<evidence type="ECO:0000313" key="1">
    <source>
        <dbReference type="EMBL" id="GFO21243.1"/>
    </source>
</evidence>
<comment type="caution">
    <text evidence="1">The sequence shown here is derived from an EMBL/GenBank/DDBJ whole genome shotgun (WGS) entry which is preliminary data.</text>
</comment>
<organism evidence="1 2">
    <name type="scientific">Plakobranchus ocellatus</name>
    <dbReference type="NCBI Taxonomy" id="259542"/>
    <lineage>
        <taxon>Eukaryota</taxon>
        <taxon>Metazoa</taxon>
        <taxon>Spiralia</taxon>
        <taxon>Lophotrochozoa</taxon>
        <taxon>Mollusca</taxon>
        <taxon>Gastropoda</taxon>
        <taxon>Heterobranchia</taxon>
        <taxon>Euthyneura</taxon>
        <taxon>Panpulmonata</taxon>
        <taxon>Sacoglossa</taxon>
        <taxon>Placobranchoidea</taxon>
        <taxon>Plakobranchidae</taxon>
        <taxon>Plakobranchus</taxon>
    </lineage>
</organism>
<dbReference type="AlphaFoldDB" id="A0AAV4BQ51"/>
<protein>
    <submittedName>
        <fullName evidence="1">Uncharacterized protein</fullName>
    </submittedName>
</protein>
<sequence>MNQRAFLLGSLLLYGGEEVLFSHGRNISSDVTHDICAQAWAAAIEKGSGDYVAGDGHPDFVYLPLSYKHRSSVGITSYTHLWRFKFQF</sequence>
<keyword evidence="2" id="KW-1185">Reference proteome</keyword>
<dbReference type="Proteomes" id="UP000735302">
    <property type="component" value="Unassembled WGS sequence"/>
</dbReference>